<feature type="compositionally biased region" description="Low complexity" evidence="1">
    <location>
        <begin position="668"/>
        <end position="680"/>
    </location>
</feature>
<feature type="compositionally biased region" description="Polar residues" evidence="1">
    <location>
        <begin position="325"/>
        <end position="335"/>
    </location>
</feature>
<keyword evidence="3" id="KW-1185">Reference proteome</keyword>
<feature type="compositionally biased region" description="Acidic residues" evidence="1">
    <location>
        <begin position="609"/>
        <end position="624"/>
    </location>
</feature>
<feature type="region of interest" description="Disordered" evidence="1">
    <location>
        <begin position="660"/>
        <end position="682"/>
    </location>
</feature>
<evidence type="ECO:0000256" key="1">
    <source>
        <dbReference type="SAM" id="MobiDB-lite"/>
    </source>
</evidence>
<accession>A0A1B9IX81</accession>
<feature type="compositionally biased region" description="Basic and acidic residues" evidence="1">
    <location>
        <begin position="434"/>
        <end position="445"/>
    </location>
</feature>
<dbReference type="EMBL" id="KI669460">
    <property type="protein sequence ID" value="OCF60133.1"/>
    <property type="molecule type" value="Genomic_DNA"/>
</dbReference>
<feature type="region of interest" description="Disordered" evidence="1">
    <location>
        <begin position="760"/>
        <end position="804"/>
    </location>
</feature>
<protein>
    <recommendedName>
        <fullName evidence="4">RRM domain-containing protein</fullName>
    </recommendedName>
</protein>
<reference evidence="2 3" key="1">
    <citation type="submission" date="2013-07" db="EMBL/GenBank/DDBJ databases">
        <title>The Genome Sequence of Kwoniella mangroviensis CBS10435.</title>
        <authorList>
            <consortium name="The Broad Institute Genome Sequencing Platform"/>
            <person name="Cuomo C."/>
            <person name="Litvintseva A."/>
            <person name="Chen Y."/>
            <person name="Heitman J."/>
            <person name="Sun S."/>
            <person name="Springer D."/>
            <person name="Dromer F."/>
            <person name="Young S.K."/>
            <person name="Zeng Q."/>
            <person name="Gargeya S."/>
            <person name="Fitzgerald M."/>
            <person name="Abouelleil A."/>
            <person name="Alvarado L."/>
            <person name="Berlin A.M."/>
            <person name="Chapman S.B."/>
            <person name="Dewar J."/>
            <person name="Goldberg J."/>
            <person name="Griggs A."/>
            <person name="Gujja S."/>
            <person name="Hansen M."/>
            <person name="Howarth C."/>
            <person name="Imamovic A."/>
            <person name="Larimer J."/>
            <person name="McCowan C."/>
            <person name="Murphy C."/>
            <person name="Pearson M."/>
            <person name="Priest M."/>
            <person name="Roberts A."/>
            <person name="Saif S."/>
            <person name="Shea T."/>
            <person name="Sykes S."/>
            <person name="Wortman J."/>
            <person name="Nusbaum C."/>
            <person name="Birren B."/>
        </authorList>
    </citation>
    <scope>NUCLEOTIDE SEQUENCE [LARGE SCALE GENOMIC DNA]</scope>
    <source>
        <strain evidence="2 3">CBS 10435</strain>
    </source>
</reference>
<feature type="compositionally biased region" description="Low complexity" evidence="1">
    <location>
        <begin position="400"/>
        <end position="409"/>
    </location>
</feature>
<name>A0A1B9IX81_9TREE</name>
<dbReference type="AlphaFoldDB" id="A0A1B9IX81"/>
<feature type="region of interest" description="Disordered" evidence="1">
    <location>
        <begin position="210"/>
        <end position="255"/>
    </location>
</feature>
<feature type="region of interest" description="Disordered" evidence="1">
    <location>
        <begin position="170"/>
        <end position="191"/>
    </location>
</feature>
<proteinExistence type="predicted"/>
<evidence type="ECO:0000313" key="3">
    <source>
        <dbReference type="Proteomes" id="UP000092583"/>
    </source>
</evidence>
<reference evidence="3" key="2">
    <citation type="submission" date="2013-12" db="EMBL/GenBank/DDBJ databases">
        <title>Evolution of pathogenesis and genome organization in the Tremellales.</title>
        <authorList>
            <person name="Cuomo C."/>
            <person name="Litvintseva A."/>
            <person name="Heitman J."/>
            <person name="Chen Y."/>
            <person name="Sun S."/>
            <person name="Springer D."/>
            <person name="Dromer F."/>
            <person name="Young S."/>
            <person name="Zeng Q."/>
            <person name="Chapman S."/>
            <person name="Gujja S."/>
            <person name="Saif S."/>
            <person name="Birren B."/>
        </authorList>
    </citation>
    <scope>NUCLEOTIDE SEQUENCE [LARGE SCALE GENOMIC DNA]</scope>
    <source>
        <strain evidence="3">CBS 10435</strain>
    </source>
</reference>
<dbReference type="OrthoDB" id="2565385at2759"/>
<evidence type="ECO:0008006" key="4">
    <source>
        <dbReference type="Google" id="ProtNLM"/>
    </source>
</evidence>
<sequence>MTSDIYPPRARRYVDNHLVLPPRYYPDPGPEGFYPELQYPVQIRLGIRFNPILQRQVYFQMNAVFIAGMSLDITKDKIKSHLGGITDDDFIFTDFKKHPHREVMLACMEFASLKDADEVICFVRAHTSLFGGKKVIARYSDIQSNTESTRDILLVREELALCPPYNPRSIWPRSQSQHHHSNSTRYQSYPRRVPPFKPVVCKIDTSDPATNNAFKIPESREIPGSLPRKPAVVGSSKKSDHNVSSDLGPSPCHDPPIPTGPKALIERISFTPRTSSSFPLEHFNYTTTVEAGTPETVVPIDKMRSDQISKALSALAAISHKLKLNSDNPTPTAESTPADRDHGNHPEDNDRRFVEPVPPGRNTSARPQKGLSTSARRRHTREVGRRRSSSSSSFHHKGPSGRSSQRRSSYQTYEPDHSAQSRHRHRHGHHNHNRRYDHYRPESKSRPTTTIIKDEMKGFEHYFKVEEEEDSTIEPKYIGISEDRRRLIFGPKRREVGLALLADHKDEEGQGVQSAGEVPVEESQVEYSPSERVEAFLLNDNENTSKVKEDVNEESSEEEVEEIEDERVRVKPVANAGVAVEQNENRESNEIDLEGPIGAQTVTECKSGEEEETNAEESKEEGEISEGLDHFDTANFHDTQLQTKVIEKCRLVGKTSRNASTTDTLSRSYSKSSSPNVDSSNTLTPKLRVYRISDLSSDVLDLMGIQLRYIFENDKLNRSDRWEEISLNSEGKGKVLKLAGRDLGKRLGMNNSEFEIEGLLRNGSSHSSGDEHDRPRKRPRSASGSADNEAEVERVGRKRKRIII</sequence>
<organism evidence="2 3">
    <name type="scientific">Kwoniella mangroviensis CBS 10435</name>
    <dbReference type="NCBI Taxonomy" id="1331196"/>
    <lineage>
        <taxon>Eukaryota</taxon>
        <taxon>Fungi</taxon>
        <taxon>Dikarya</taxon>
        <taxon>Basidiomycota</taxon>
        <taxon>Agaricomycotina</taxon>
        <taxon>Tremellomycetes</taxon>
        <taxon>Tremellales</taxon>
        <taxon>Cryptococcaceae</taxon>
        <taxon>Kwoniella</taxon>
    </lineage>
</organism>
<feature type="region of interest" description="Disordered" evidence="1">
    <location>
        <begin position="604"/>
        <end position="624"/>
    </location>
</feature>
<feature type="region of interest" description="Disordered" evidence="1">
    <location>
        <begin position="507"/>
        <end position="529"/>
    </location>
</feature>
<feature type="compositionally biased region" description="Basic residues" evidence="1">
    <location>
        <begin position="375"/>
        <end position="399"/>
    </location>
</feature>
<dbReference type="Proteomes" id="UP000092583">
    <property type="component" value="Unassembled WGS sequence"/>
</dbReference>
<feature type="region of interest" description="Disordered" evidence="1">
    <location>
        <begin position="323"/>
        <end position="448"/>
    </location>
</feature>
<evidence type="ECO:0000313" key="2">
    <source>
        <dbReference type="EMBL" id="OCF60133.1"/>
    </source>
</evidence>
<feature type="compositionally biased region" description="Basic residues" evidence="1">
    <location>
        <begin position="420"/>
        <end position="433"/>
    </location>
</feature>
<gene>
    <name evidence="2" type="ORF">L486_02813</name>
</gene>
<feature type="compositionally biased region" description="Polar residues" evidence="1">
    <location>
        <begin position="361"/>
        <end position="374"/>
    </location>
</feature>
<feature type="compositionally biased region" description="Basic and acidic residues" evidence="1">
    <location>
        <begin position="337"/>
        <end position="354"/>
    </location>
</feature>